<evidence type="ECO:0000313" key="7">
    <source>
        <dbReference type="Proteomes" id="UP001596496"/>
    </source>
</evidence>
<keyword evidence="7" id="KW-1185">Reference proteome</keyword>
<sequence length="65" mass="7027">MPRPWPTPGTGFWARSHLADLDAAQARLRDGDYGVCQGCGRPISPERLKVRPAAKSCVPCAAAHR</sequence>
<name>A0ABW2P8S9_9ACTN</name>
<evidence type="ECO:0000256" key="3">
    <source>
        <dbReference type="ARBA" id="ARBA00022833"/>
    </source>
</evidence>
<accession>A0ABW2P8S9</accession>
<gene>
    <name evidence="6" type="ORF">ACFQSB_24660</name>
</gene>
<dbReference type="Proteomes" id="UP001596496">
    <property type="component" value="Unassembled WGS sequence"/>
</dbReference>
<dbReference type="Pfam" id="PF01258">
    <property type="entry name" value="zf-dskA_traR"/>
    <property type="match status" value="1"/>
</dbReference>
<dbReference type="SUPFAM" id="SSF57716">
    <property type="entry name" value="Glucocorticoid receptor-like (DNA-binding domain)"/>
    <property type="match status" value="1"/>
</dbReference>
<evidence type="ECO:0000259" key="5">
    <source>
        <dbReference type="Pfam" id="PF01258"/>
    </source>
</evidence>
<dbReference type="Gene3D" id="1.20.120.910">
    <property type="entry name" value="DksA, coiled-coil domain"/>
    <property type="match status" value="1"/>
</dbReference>
<evidence type="ECO:0000256" key="4">
    <source>
        <dbReference type="PROSITE-ProRule" id="PRU00510"/>
    </source>
</evidence>
<dbReference type="RefSeq" id="WP_380829356.1">
    <property type="nucleotide sequence ID" value="NZ_JBHTCG010000018.1"/>
</dbReference>
<feature type="zinc finger region" description="dksA C4-type" evidence="4">
    <location>
        <begin position="36"/>
        <end position="60"/>
    </location>
</feature>
<evidence type="ECO:0000256" key="2">
    <source>
        <dbReference type="ARBA" id="ARBA00022771"/>
    </source>
</evidence>
<dbReference type="InterPro" id="IPR000962">
    <property type="entry name" value="Znf_DskA_TraR"/>
</dbReference>
<dbReference type="PANTHER" id="PTHR33823:SF4">
    <property type="entry name" value="GENERAL STRESS PROTEIN 16O"/>
    <property type="match status" value="1"/>
</dbReference>
<evidence type="ECO:0000313" key="6">
    <source>
        <dbReference type="EMBL" id="MFC7385422.1"/>
    </source>
</evidence>
<keyword evidence="3" id="KW-0862">Zinc</keyword>
<organism evidence="6 7">
    <name type="scientific">Sphaerisporangium rhizosphaerae</name>
    <dbReference type="NCBI Taxonomy" id="2269375"/>
    <lineage>
        <taxon>Bacteria</taxon>
        <taxon>Bacillati</taxon>
        <taxon>Actinomycetota</taxon>
        <taxon>Actinomycetes</taxon>
        <taxon>Streptosporangiales</taxon>
        <taxon>Streptosporangiaceae</taxon>
        <taxon>Sphaerisporangium</taxon>
    </lineage>
</organism>
<evidence type="ECO:0000256" key="1">
    <source>
        <dbReference type="ARBA" id="ARBA00022723"/>
    </source>
</evidence>
<keyword evidence="1" id="KW-0479">Metal-binding</keyword>
<protein>
    <submittedName>
        <fullName evidence="6">TraR/DksA family transcriptional regulator</fullName>
    </submittedName>
</protein>
<proteinExistence type="predicted"/>
<dbReference type="PANTHER" id="PTHR33823">
    <property type="entry name" value="RNA POLYMERASE-BINDING TRANSCRIPTION FACTOR DKSA-RELATED"/>
    <property type="match status" value="1"/>
</dbReference>
<feature type="domain" description="Zinc finger DksA/TraR C4-type" evidence="5">
    <location>
        <begin position="31"/>
        <end position="64"/>
    </location>
</feature>
<reference evidence="7" key="1">
    <citation type="journal article" date="2019" name="Int. J. Syst. Evol. Microbiol.">
        <title>The Global Catalogue of Microorganisms (GCM) 10K type strain sequencing project: providing services to taxonomists for standard genome sequencing and annotation.</title>
        <authorList>
            <consortium name="The Broad Institute Genomics Platform"/>
            <consortium name="The Broad Institute Genome Sequencing Center for Infectious Disease"/>
            <person name="Wu L."/>
            <person name="Ma J."/>
        </authorList>
    </citation>
    <scope>NUCLEOTIDE SEQUENCE [LARGE SCALE GENOMIC DNA]</scope>
    <source>
        <strain evidence="7">CECT 7649</strain>
    </source>
</reference>
<dbReference type="EMBL" id="JBHTCG010000018">
    <property type="protein sequence ID" value="MFC7385422.1"/>
    <property type="molecule type" value="Genomic_DNA"/>
</dbReference>
<comment type="caution">
    <text evidence="6">The sequence shown here is derived from an EMBL/GenBank/DDBJ whole genome shotgun (WGS) entry which is preliminary data.</text>
</comment>
<keyword evidence="2" id="KW-0863">Zinc-finger</keyword>
<dbReference type="PROSITE" id="PS51128">
    <property type="entry name" value="ZF_DKSA_2"/>
    <property type="match status" value="1"/>
</dbReference>